<keyword evidence="1" id="KW-0472">Membrane</keyword>
<name>A0A640L1T7_LEITA</name>
<dbReference type="EMBL" id="BLBS01000057">
    <property type="protein sequence ID" value="GET93747.1"/>
    <property type="molecule type" value="Genomic_DNA"/>
</dbReference>
<evidence type="ECO:0000313" key="2">
    <source>
        <dbReference type="EMBL" id="GET93747.1"/>
    </source>
</evidence>
<keyword evidence="1" id="KW-0812">Transmembrane</keyword>
<protein>
    <submittedName>
        <fullName evidence="2">Uncharacterized protein</fullName>
    </submittedName>
</protein>
<sequence length="215" mass="24232">MLEFILRCLLVYLSFVQPVIYGAQLCHSQEPDAQQVTNVTLTLIFAWLLEVVDVVFLSSFIAMRWLYLCARIILALYFSHHRFLGAVQVYQRLFSSLVDAYFPVIDTVFVHHVQSICNSGLIQYGAQLCMGLLRGIVTAAGIAKMLMDVPSTTAEPVAPLLHGTSQERGDGEIEDARIYPPLRQPPTTRSVPLELPSLFYDASDERQWPTQRTVN</sequence>
<dbReference type="VEuPathDB" id="TriTrypDB:LtaPh_3666300"/>
<accession>A0A640L1T7</accession>
<gene>
    <name evidence="2" type="ORF">LtaPh_3666300</name>
</gene>
<keyword evidence="1" id="KW-1133">Transmembrane helix</keyword>
<dbReference type="Proteomes" id="UP000419144">
    <property type="component" value="Unassembled WGS sequence"/>
</dbReference>
<organism evidence="2 3">
    <name type="scientific">Leishmania tarentolae</name>
    <name type="common">Sauroleishmania tarentolae</name>
    <dbReference type="NCBI Taxonomy" id="5689"/>
    <lineage>
        <taxon>Eukaryota</taxon>
        <taxon>Discoba</taxon>
        <taxon>Euglenozoa</taxon>
        <taxon>Kinetoplastea</taxon>
        <taxon>Metakinetoplastina</taxon>
        <taxon>Trypanosomatida</taxon>
        <taxon>Trypanosomatidae</taxon>
        <taxon>Leishmaniinae</taxon>
        <taxon>Leishmania</taxon>
        <taxon>lizard Leishmania</taxon>
    </lineage>
</organism>
<comment type="caution">
    <text evidence="2">The sequence shown here is derived from an EMBL/GenBank/DDBJ whole genome shotgun (WGS) entry which is preliminary data.</text>
</comment>
<evidence type="ECO:0000256" key="1">
    <source>
        <dbReference type="SAM" id="Phobius"/>
    </source>
</evidence>
<feature type="transmembrane region" description="Helical" evidence="1">
    <location>
        <begin position="44"/>
        <end position="67"/>
    </location>
</feature>
<proteinExistence type="predicted"/>
<dbReference type="OrthoDB" id="271464at2759"/>
<evidence type="ECO:0000313" key="3">
    <source>
        <dbReference type="Proteomes" id="UP000419144"/>
    </source>
</evidence>
<dbReference type="AlphaFoldDB" id="A0A640L1T7"/>
<keyword evidence="3" id="KW-1185">Reference proteome</keyword>
<reference evidence="2" key="1">
    <citation type="submission" date="2019-11" db="EMBL/GenBank/DDBJ databases">
        <title>Leishmania tarentolae CDS.</title>
        <authorList>
            <person name="Goto Y."/>
            <person name="Yamagishi J."/>
        </authorList>
    </citation>
    <scope>NUCLEOTIDE SEQUENCE [LARGE SCALE GENOMIC DNA]</scope>
    <source>
        <strain evidence="2">Parrot Tar II</strain>
    </source>
</reference>